<keyword evidence="2" id="KW-1185">Reference proteome</keyword>
<reference evidence="1 2" key="1">
    <citation type="journal article" date="2019" name="Int. J. Syst. Evol. Microbiol.">
        <title>The Global Catalogue of Microorganisms (GCM) 10K type strain sequencing project: providing services to taxonomists for standard genome sequencing and annotation.</title>
        <authorList>
            <consortium name="The Broad Institute Genomics Platform"/>
            <consortium name="The Broad Institute Genome Sequencing Center for Infectious Disease"/>
            <person name="Wu L."/>
            <person name="Ma J."/>
        </authorList>
    </citation>
    <scope>NUCLEOTIDE SEQUENCE [LARGE SCALE GENOMIC DNA]</scope>
    <source>
        <strain evidence="1 2">DT55</strain>
    </source>
</reference>
<organism evidence="1 2">
    <name type="scientific">Halobaculum marinum</name>
    <dbReference type="NCBI Taxonomy" id="3031996"/>
    <lineage>
        <taxon>Archaea</taxon>
        <taxon>Methanobacteriati</taxon>
        <taxon>Methanobacteriota</taxon>
        <taxon>Stenosarchaea group</taxon>
        <taxon>Halobacteria</taxon>
        <taxon>Halobacteriales</taxon>
        <taxon>Haloferacaceae</taxon>
        <taxon>Halobaculum</taxon>
    </lineage>
</organism>
<evidence type="ECO:0000313" key="1">
    <source>
        <dbReference type="EMBL" id="MFC7095684.1"/>
    </source>
</evidence>
<dbReference type="GeneID" id="79271892"/>
<dbReference type="AlphaFoldDB" id="A0ABD5WQ43"/>
<accession>A0ABD5WQ43</accession>
<sequence>MPASKTDLIDYYPSGWPEEIHERVYVEWYYEDNPSIIVRLDGTMGDTQYTVTPITGINNSGEEFVTRPISNLT</sequence>
<dbReference type="Proteomes" id="UP001596388">
    <property type="component" value="Unassembled WGS sequence"/>
</dbReference>
<name>A0ABD5WQ43_9EURY</name>
<comment type="caution">
    <text evidence="1">The sequence shown here is derived from an EMBL/GenBank/DDBJ whole genome shotgun (WGS) entry which is preliminary data.</text>
</comment>
<dbReference type="RefSeq" id="WP_276239662.1">
    <property type="nucleotide sequence ID" value="NZ_CP119991.1"/>
</dbReference>
<protein>
    <submittedName>
        <fullName evidence="1">Uncharacterized protein</fullName>
    </submittedName>
</protein>
<gene>
    <name evidence="1" type="ORF">ACFQKD_00055</name>
</gene>
<dbReference type="EMBL" id="JBHTAG010000001">
    <property type="protein sequence ID" value="MFC7095684.1"/>
    <property type="molecule type" value="Genomic_DNA"/>
</dbReference>
<proteinExistence type="predicted"/>
<evidence type="ECO:0000313" key="2">
    <source>
        <dbReference type="Proteomes" id="UP001596388"/>
    </source>
</evidence>